<feature type="region of interest" description="Disordered" evidence="1">
    <location>
        <begin position="100"/>
        <end position="120"/>
    </location>
</feature>
<keyword evidence="3" id="KW-1185">Reference proteome</keyword>
<feature type="region of interest" description="Disordered" evidence="1">
    <location>
        <begin position="1"/>
        <end position="36"/>
    </location>
</feature>
<sequence>MGNKYVPEGGTDLHSQAAKEEALQGAISTERKKKVRKTLRDQLRANAIKKNKTKPMPNAINSTMKEDLRFVKALENARHERAQNLLLLSEDKGYEYDKKRTRISSVQTPQTTSAQVSSAKLKLKVKKNKLVKRKEK</sequence>
<comment type="caution">
    <text evidence="2">The sequence shown here is derived from an EMBL/GenBank/DDBJ whole genome shotgun (WGS) entry which is preliminary data.</text>
</comment>
<accession>A0ABR4NUV3</accession>
<feature type="compositionally biased region" description="Polar residues" evidence="1">
    <location>
        <begin position="103"/>
        <end position="118"/>
    </location>
</feature>
<evidence type="ECO:0000313" key="3">
    <source>
        <dbReference type="Proteomes" id="UP001623330"/>
    </source>
</evidence>
<dbReference type="EMBL" id="JBEVYD010000005">
    <property type="protein sequence ID" value="KAL3232463.1"/>
    <property type="molecule type" value="Genomic_DNA"/>
</dbReference>
<evidence type="ECO:0000313" key="2">
    <source>
        <dbReference type="EMBL" id="KAL3232463.1"/>
    </source>
</evidence>
<dbReference type="Proteomes" id="UP001623330">
    <property type="component" value="Unassembled WGS sequence"/>
</dbReference>
<reference evidence="2 3" key="1">
    <citation type="submission" date="2024-05" db="EMBL/GenBank/DDBJ databases">
        <title>Long read based assembly of the Candida bracarensis genome reveals expanded adhesin content.</title>
        <authorList>
            <person name="Marcet-Houben M."/>
            <person name="Ksiezopolska E."/>
            <person name="Gabaldon T."/>
        </authorList>
    </citation>
    <scope>NUCLEOTIDE SEQUENCE [LARGE SCALE GENOMIC DNA]</scope>
    <source>
        <strain evidence="2 3">CBM6</strain>
    </source>
</reference>
<proteinExistence type="predicted"/>
<protein>
    <submittedName>
        <fullName evidence="2">Uncharacterized protein</fullName>
    </submittedName>
</protein>
<organism evidence="2 3">
    <name type="scientific">Nakaseomyces bracarensis</name>
    <dbReference type="NCBI Taxonomy" id="273131"/>
    <lineage>
        <taxon>Eukaryota</taxon>
        <taxon>Fungi</taxon>
        <taxon>Dikarya</taxon>
        <taxon>Ascomycota</taxon>
        <taxon>Saccharomycotina</taxon>
        <taxon>Saccharomycetes</taxon>
        <taxon>Saccharomycetales</taxon>
        <taxon>Saccharomycetaceae</taxon>
        <taxon>Nakaseomyces</taxon>
    </lineage>
</organism>
<name>A0ABR4NUV3_9SACH</name>
<gene>
    <name evidence="2" type="ORF">RNJ44_04379</name>
</gene>
<evidence type="ECO:0000256" key="1">
    <source>
        <dbReference type="SAM" id="MobiDB-lite"/>
    </source>
</evidence>